<gene>
    <name evidence="1" type="ORF">CNQ84_15060</name>
</gene>
<dbReference type="PROSITE" id="PS00061">
    <property type="entry name" value="ADH_SHORT"/>
    <property type="match status" value="1"/>
</dbReference>
<sequence>MTISYKGAMPGLPKHLTAYAVTKAGLAHLAEGLRAKLLGLPIMVSRAITGKALCPVPIQ</sequence>
<comment type="caution">
    <text evidence="1">The sequence shown here is derived from an EMBL/GenBank/DDBJ whole genome shotgun (WGS) entry which is preliminary data.</text>
</comment>
<dbReference type="InterPro" id="IPR020904">
    <property type="entry name" value="Sc_DH/Rdtase_CS"/>
</dbReference>
<keyword evidence="2" id="KW-1185">Reference proteome</keyword>
<protein>
    <recommendedName>
        <fullName evidence="3">Short-chain dehydrogenase</fullName>
    </recommendedName>
</protein>
<dbReference type="Proteomes" id="UP000242313">
    <property type="component" value="Unassembled WGS sequence"/>
</dbReference>
<reference evidence="1 2" key="1">
    <citation type="submission" date="2017-09" db="EMBL/GenBank/DDBJ databases">
        <title>Pseudomonas abyssi sp. nov. isolated from Abyssopelagic Water.</title>
        <authorList>
            <person name="Wei Y."/>
        </authorList>
    </citation>
    <scope>NUCLEOTIDE SEQUENCE [LARGE SCALE GENOMIC DNA]</scope>
    <source>
        <strain evidence="1 2">MT5</strain>
    </source>
</reference>
<proteinExistence type="predicted"/>
<dbReference type="AlphaFoldDB" id="A0A2A3MFA7"/>
<evidence type="ECO:0000313" key="2">
    <source>
        <dbReference type="Proteomes" id="UP000242313"/>
    </source>
</evidence>
<evidence type="ECO:0000313" key="1">
    <source>
        <dbReference type="EMBL" id="PBK03325.1"/>
    </source>
</evidence>
<organism evidence="1 2">
    <name type="scientific">Pseudomonas abyssi</name>
    <dbReference type="NCBI Taxonomy" id="170540"/>
    <lineage>
        <taxon>Bacteria</taxon>
        <taxon>Pseudomonadati</taxon>
        <taxon>Pseudomonadota</taxon>
        <taxon>Gammaproteobacteria</taxon>
        <taxon>Pseudomonadales</taxon>
        <taxon>Pseudomonadaceae</taxon>
        <taxon>Pseudomonas</taxon>
    </lineage>
</organism>
<name>A0A2A3MFA7_9PSED</name>
<dbReference type="EMBL" id="NTMR01000020">
    <property type="protein sequence ID" value="PBK03325.1"/>
    <property type="molecule type" value="Genomic_DNA"/>
</dbReference>
<accession>A0A2A3MFA7</accession>
<evidence type="ECO:0008006" key="3">
    <source>
        <dbReference type="Google" id="ProtNLM"/>
    </source>
</evidence>